<dbReference type="Proteomes" id="UP000294225">
    <property type="component" value="Unassembled WGS sequence"/>
</dbReference>
<proteinExistence type="predicted"/>
<evidence type="ECO:0000313" key="1">
    <source>
        <dbReference type="EMBL" id="TCC42314.1"/>
    </source>
</evidence>
<gene>
    <name evidence="1" type="ORF">E0H92_12050</name>
</gene>
<name>A0A4R0JAD3_9ACTN</name>
<dbReference type="AlphaFoldDB" id="A0A4R0JAD3"/>
<dbReference type="EMBL" id="SJKC01000001">
    <property type="protein sequence ID" value="TCC42314.1"/>
    <property type="molecule type" value="Genomic_DNA"/>
</dbReference>
<reference evidence="1 2" key="1">
    <citation type="submission" date="2019-02" db="EMBL/GenBank/DDBJ databases">
        <title>Kribbella capetownensis sp. nov. and Kribbella speibonae sp. nov., isolated from soil.</title>
        <authorList>
            <person name="Curtis S.M."/>
            <person name="Norton I."/>
            <person name="Everest G.J."/>
            <person name="Meyers P.R."/>
        </authorList>
    </citation>
    <scope>NUCLEOTIDE SEQUENCE [LARGE SCALE GENOMIC DNA]</scope>
    <source>
        <strain evidence="1 2">YM55</strain>
    </source>
</reference>
<comment type="caution">
    <text evidence="1">The sequence shown here is derived from an EMBL/GenBank/DDBJ whole genome shotgun (WGS) entry which is preliminary data.</text>
</comment>
<sequence length="145" mass="15429">MTGASIFALGAQSASADTAIGRCDPPIGQDAAVRTCVYMDFDNNHARSRAGAYDVAGGTNFDVDVTIVKIEVNINGTWVNADSGTRVEVGYQDATDTLVGSSETCTGVGRTEKVRAAARFRWRNPAGTEVYQWMHTDARTIGCTS</sequence>
<organism evidence="1 2">
    <name type="scientific">Kribbella speibonae</name>
    <dbReference type="NCBI Taxonomy" id="1572660"/>
    <lineage>
        <taxon>Bacteria</taxon>
        <taxon>Bacillati</taxon>
        <taxon>Actinomycetota</taxon>
        <taxon>Actinomycetes</taxon>
        <taxon>Propionibacteriales</taxon>
        <taxon>Kribbellaceae</taxon>
        <taxon>Kribbella</taxon>
    </lineage>
</organism>
<accession>A0A4R0JAD3</accession>
<protein>
    <submittedName>
        <fullName evidence="1">Uncharacterized protein</fullName>
    </submittedName>
</protein>
<evidence type="ECO:0000313" key="2">
    <source>
        <dbReference type="Proteomes" id="UP000294225"/>
    </source>
</evidence>
<dbReference type="RefSeq" id="WP_131496252.1">
    <property type="nucleotide sequence ID" value="NZ_SJKC01000001.1"/>
</dbReference>